<dbReference type="AlphaFoldDB" id="A0A453FGT1"/>
<reference evidence="2" key="3">
    <citation type="journal article" date="2017" name="Nature">
        <title>Genome sequence of the progenitor of the wheat D genome Aegilops tauschii.</title>
        <authorList>
            <person name="Luo M.C."/>
            <person name="Gu Y.Q."/>
            <person name="Puiu D."/>
            <person name="Wang H."/>
            <person name="Twardziok S.O."/>
            <person name="Deal K.R."/>
            <person name="Huo N."/>
            <person name="Zhu T."/>
            <person name="Wang L."/>
            <person name="Wang Y."/>
            <person name="McGuire P.E."/>
            <person name="Liu S."/>
            <person name="Long H."/>
            <person name="Ramasamy R.K."/>
            <person name="Rodriguez J.C."/>
            <person name="Van S.L."/>
            <person name="Yuan L."/>
            <person name="Wang Z."/>
            <person name="Xia Z."/>
            <person name="Xiao L."/>
            <person name="Anderson O.D."/>
            <person name="Ouyang S."/>
            <person name="Liang Y."/>
            <person name="Zimin A.V."/>
            <person name="Pertea G."/>
            <person name="Qi P."/>
            <person name="Bennetzen J.L."/>
            <person name="Dai X."/>
            <person name="Dawson M.W."/>
            <person name="Muller H.G."/>
            <person name="Kugler K."/>
            <person name="Rivarola-Duarte L."/>
            <person name="Spannagl M."/>
            <person name="Mayer K.F.X."/>
            <person name="Lu F.H."/>
            <person name="Bevan M.W."/>
            <person name="Leroy P."/>
            <person name="Li P."/>
            <person name="You F.M."/>
            <person name="Sun Q."/>
            <person name="Liu Z."/>
            <person name="Lyons E."/>
            <person name="Wicker T."/>
            <person name="Salzberg S.L."/>
            <person name="Devos K.M."/>
            <person name="Dvorak J."/>
        </authorList>
    </citation>
    <scope>NUCLEOTIDE SEQUENCE [LARGE SCALE GENOMIC DNA]</scope>
    <source>
        <strain evidence="2">cv. AL8/78</strain>
    </source>
</reference>
<protein>
    <submittedName>
        <fullName evidence="2">Uncharacterized protein</fullName>
    </submittedName>
</protein>
<reference evidence="2" key="5">
    <citation type="journal article" date="2021" name="G3 (Bethesda)">
        <title>Aegilops tauschii genome assembly Aet v5.0 features greater sequence contiguity and improved annotation.</title>
        <authorList>
            <person name="Wang L."/>
            <person name="Zhu T."/>
            <person name="Rodriguez J.C."/>
            <person name="Deal K.R."/>
            <person name="Dubcovsky J."/>
            <person name="McGuire P.E."/>
            <person name="Lux T."/>
            <person name="Spannagl M."/>
            <person name="Mayer K.F.X."/>
            <person name="Baldrich P."/>
            <person name="Meyers B.C."/>
            <person name="Huo N."/>
            <person name="Gu Y.Q."/>
            <person name="Zhou H."/>
            <person name="Devos K.M."/>
            <person name="Bennetzen J.L."/>
            <person name="Unver T."/>
            <person name="Budak H."/>
            <person name="Gulick P.J."/>
            <person name="Galiba G."/>
            <person name="Kalapos B."/>
            <person name="Nelson D.R."/>
            <person name="Li P."/>
            <person name="You F.M."/>
            <person name="Luo M.C."/>
            <person name="Dvorak J."/>
        </authorList>
    </citation>
    <scope>NUCLEOTIDE SEQUENCE [LARGE SCALE GENOMIC DNA]</scope>
    <source>
        <strain evidence="2">cv. AL8/78</strain>
    </source>
</reference>
<reference evidence="2" key="4">
    <citation type="submission" date="2019-03" db="UniProtKB">
        <authorList>
            <consortium name="EnsemblPlants"/>
        </authorList>
    </citation>
    <scope>IDENTIFICATION</scope>
</reference>
<evidence type="ECO:0000313" key="2">
    <source>
        <dbReference type="EnsemblPlants" id="AET3Gv20673200.7"/>
    </source>
</evidence>
<accession>A0A453FGT1</accession>
<name>A0A453FGT1_AEGTS</name>
<reference evidence="3" key="2">
    <citation type="journal article" date="2017" name="Nat. Plants">
        <title>The Aegilops tauschii genome reveals multiple impacts of transposons.</title>
        <authorList>
            <person name="Zhao G."/>
            <person name="Zou C."/>
            <person name="Li K."/>
            <person name="Wang K."/>
            <person name="Li T."/>
            <person name="Gao L."/>
            <person name="Zhang X."/>
            <person name="Wang H."/>
            <person name="Yang Z."/>
            <person name="Liu X."/>
            <person name="Jiang W."/>
            <person name="Mao L."/>
            <person name="Kong X."/>
            <person name="Jiao Y."/>
            <person name="Jia J."/>
        </authorList>
    </citation>
    <scope>NUCLEOTIDE SEQUENCE [LARGE SCALE GENOMIC DNA]</scope>
    <source>
        <strain evidence="3">cv. AL8/78</strain>
    </source>
</reference>
<dbReference type="PANTHER" id="PTHR36021">
    <property type="entry name" value="COREPRESSOR"/>
    <property type="match status" value="1"/>
</dbReference>
<dbReference type="Gramene" id="AET3Gv20673200.7">
    <property type="protein sequence ID" value="AET3Gv20673200.7"/>
    <property type="gene ID" value="AET3Gv20673200"/>
</dbReference>
<feature type="compositionally biased region" description="Low complexity" evidence="1">
    <location>
        <begin position="1"/>
        <end position="10"/>
    </location>
</feature>
<sequence>SIPSPGARSPFLPPPPPRAVERPLSAAMSAPVPSVPKPSLSRCRLAAHLPALLLCVVVSVAVPCPCRSTALASIMQGSMLEREEKEISTPLCLPLSLRPARFQSGSRARNRGWGRTRRTRRCSGRGWVRPPAPLGEGEEDGMPDGSFHSPEWHAVRLVSLNKTHTLTWEEFKKEKVCAAALDSLSAGFLGGFSFFTL</sequence>
<evidence type="ECO:0000256" key="1">
    <source>
        <dbReference type="SAM" id="MobiDB-lite"/>
    </source>
</evidence>
<feature type="region of interest" description="Disordered" evidence="1">
    <location>
        <begin position="122"/>
        <end position="144"/>
    </location>
</feature>
<dbReference type="PANTHER" id="PTHR36021:SF1">
    <property type="entry name" value="COREPRESSOR"/>
    <property type="match status" value="1"/>
</dbReference>
<feature type="region of interest" description="Disordered" evidence="1">
    <location>
        <begin position="1"/>
        <end position="31"/>
    </location>
</feature>
<dbReference type="STRING" id="200361.A0A453FGT1"/>
<keyword evidence="3" id="KW-1185">Reference proteome</keyword>
<proteinExistence type="predicted"/>
<evidence type="ECO:0000313" key="3">
    <source>
        <dbReference type="Proteomes" id="UP000015105"/>
    </source>
</evidence>
<reference evidence="3" key="1">
    <citation type="journal article" date="2014" name="Science">
        <title>Ancient hybridizations among the ancestral genomes of bread wheat.</title>
        <authorList>
            <consortium name="International Wheat Genome Sequencing Consortium,"/>
            <person name="Marcussen T."/>
            <person name="Sandve S.R."/>
            <person name="Heier L."/>
            <person name="Spannagl M."/>
            <person name="Pfeifer M."/>
            <person name="Jakobsen K.S."/>
            <person name="Wulff B.B."/>
            <person name="Steuernagel B."/>
            <person name="Mayer K.F."/>
            <person name="Olsen O.A."/>
        </authorList>
    </citation>
    <scope>NUCLEOTIDE SEQUENCE [LARGE SCALE GENOMIC DNA]</scope>
    <source>
        <strain evidence="3">cv. AL8/78</strain>
    </source>
</reference>
<organism evidence="2 3">
    <name type="scientific">Aegilops tauschii subsp. strangulata</name>
    <name type="common">Goatgrass</name>
    <dbReference type="NCBI Taxonomy" id="200361"/>
    <lineage>
        <taxon>Eukaryota</taxon>
        <taxon>Viridiplantae</taxon>
        <taxon>Streptophyta</taxon>
        <taxon>Embryophyta</taxon>
        <taxon>Tracheophyta</taxon>
        <taxon>Spermatophyta</taxon>
        <taxon>Magnoliopsida</taxon>
        <taxon>Liliopsida</taxon>
        <taxon>Poales</taxon>
        <taxon>Poaceae</taxon>
        <taxon>BOP clade</taxon>
        <taxon>Pooideae</taxon>
        <taxon>Triticodae</taxon>
        <taxon>Triticeae</taxon>
        <taxon>Triticinae</taxon>
        <taxon>Aegilops</taxon>
    </lineage>
</organism>
<dbReference type="Proteomes" id="UP000015105">
    <property type="component" value="Chromosome 3D"/>
</dbReference>
<dbReference type="EnsemblPlants" id="AET3Gv20673200.7">
    <property type="protein sequence ID" value="AET3Gv20673200.7"/>
    <property type="gene ID" value="AET3Gv20673200"/>
</dbReference>